<reference evidence="2" key="1">
    <citation type="journal article" date="2022" name="Mol. Ecol. Resour.">
        <title>The genomes of chicory, endive, great burdock and yacon provide insights into Asteraceae palaeo-polyploidization history and plant inulin production.</title>
        <authorList>
            <person name="Fan W."/>
            <person name="Wang S."/>
            <person name="Wang H."/>
            <person name="Wang A."/>
            <person name="Jiang F."/>
            <person name="Liu H."/>
            <person name="Zhao H."/>
            <person name="Xu D."/>
            <person name="Zhang Y."/>
        </authorList>
    </citation>
    <scope>NUCLEOTIDE SEQUENCE [LARGE SCALE GENOMIC DNA]</scope>
    <source>
        <strain evidence="2">cv. Yunnan</strain>
    </source>
</reference>
<sequence length="730" mass="82575">MCIDYKNLNSACPKDAYPLPEIDQKVDSLAPFRFKCFLDAYKGYHQIPMAEDGEEKTAFITDIGTFCYTKMPFGLKNAGATYQRLMDKVFEPQNGKNLEIYVDDLVIKSHDETNLLADIAETFLSLKESQIMLNPGKCSFGVEEGKFLGVMVTKEGFRANPEKVSAITRMTSPSSIKEVQALNGRLVAINRFLAKHAERSLPFIQTLKNCLNKAQFQWTDQAEEAFQQLKLYLAKLPTLMAPEEKEKLTAYIATTDADVSAVLMVERKGVQTPIYYVSRVLTDPETMYSLLEKLTLALVHASRRLRRYFQAHPVEILTNFPIQQVLKKPELSGRLAKWAVELGALSLEYKPRTALKGQVIADFLAEIPEGREIEITNDLAIAEIQTKTPQWWSLYTDGASSMEGSGAGLMLLSPEGVEITYAVKLNFKSTNNEAEYEALLAGLRLAVTMKAQHIRAHVDSLLVANQVNKIYEAKGKMMIEYLKKTKEMMLQFQECSIEHIPRSQNRKADALSKLASVQFAHLAKEIRVQTLDKPSICTEEISHLEDVGWTWMTPLMAYLKEGILPENRAEALKLRTKALQYQLVDNRLYRRTFLGPLLRCVGQKDAELLVEEVHEGSCGMHAGPRMIVAKLMNIGYYWPGMHVTAVQTLRRCLSCQKHAPKTLKPKNDLIPVTGAWPFQKWGIDIVGQFSEAPRRIKFLIAPWITLPNGWKLRQSQQLPPPRLRNLCGII</sequence>
<proteinExistence type="predicted"/>
<comment type="caution">
    <text evidence="1">The sequence shown here is derived from an EMBL/GenBank/DDBJ whole genome shotgun (WGS) entry which is preliminary data.</text>
</comment>
<evidence type="ECO:0000313" key="2">
    <source>
        <dbReference type="Proteomes" id="UP001056120"/>
    </source>
</evidence>
<organism evidence="1 2">
    <name type="scientific">Smallanthus sonchifolius</name>
    <dbReference type="NCBI Taxonomy" id="185202"/>
    <lineage>
        <taxon>Eukaryota</taxon>
        <taxon>Viridiplantae</taxon>
        <taxon>Streptophyta</taxon>
        <taxon>Embryophyta</taxon>
        <taxon>Tracheophyta</taxon>
        <taxon>Spermatophyta</taxon>
        <taxon>Magnoliopsida</taxon>
        <taxon>eudicotyledons</taxon>
        <taxon>Gunneridae</taxon>
        <taxon>Pentapetalae</taxon>
        <taxon>asterids</taxon>
        <taxon>campanulids</taxon>
        <taxon>Asterales</taxon>
        <taxon>Asteraceae</taxon>
        <taxon>Asteroideae</taxon>
        <taxon>Heliantheae alliance</taxon>
        <taxon>Millerieae</taxon>
        <taxon>Smallanthus</taxon>
    </lineage>
</organism>
<protein>
    <submittedName>
        <fullName evidence="1">Uncharacterized protein</fullName>
    </submittedName>
</protein>
<dbReference type="EMBL" id="CM042018">
    <property type="protein sequence ID" value="KAI3829139.1"/>
    <property type="molecule type" value="Genomic_DNA"/>
</dbReference>
<accession>A0ACB9KA42</accession>
<keyword evidence="2" id="KW-1185">Reference proteome</keyword>
<gene>
    <name evidence="1" type="ORF">L1987_03255</name>
</gene>
<name>A0ACB9KA42_9ASTR</name>
<reference evidence="1 2" key="2">
    <citation type="journal article" date="2022" name="Mol. Ecol. Resour.">
        <title>The genomes of chicory, endive, great burdock and yacon provide insights into Asteraceae paleo-polyploidization history and plant inulin production.</title>
        <authorList>
            <person name="Fan W."/>
            <person name="Wang S."/>
            <person name="Wang H."/>
            <person name="Wang A."/>
            <person name="Jiang F."/>
            <person name="Liu H."/>
            <person name="Zhao H."/>
            <person name="Xu D."/>
            <person name="Zhang Y."/>
        </authorList>
    </citation>
    <scope>NUCLEOTIDE SEQUENCE [LARGE SCALE GENOMIC DNA]</scope>
    <source>
        <strain evidence="2">cv. Yunnan</strain>
        <tissue evidence="1">Leaves</tissue>
    </source>
</reference>
<evidence type="ECO:0000313" key="1">
    <source>
        <dbReference type="EMBL" id="KAI3829139.1"/>
    </source>
</evidence>
<dbReference type="Proteomes" id="UP001056120">
    <property type="component" value="Linkage Group LG01"/>
</dbReference>